<dbReference type="EMBL" id="JAIQCV010000011">
    <property type="protein sequence ID" value="KAH1047983.1"/>
    <property type="molecule type" value="Genomic_DNA"/>
</dbReference>
<name>A0A9D3UMG6_9ROSI</name>
<sequence length="83" mass="9123">MGALQKAVAKLHEDVSQWSAKLNNGLNELKMEFKGELKLQLKDLKDGLQREIKSKMLSLLELYLGRPSTSVTDGQSSVPIPAG</sequence>
<evidence type="ECO:0000313" key="2">
    <source>
        <dbReference type="Proteomes" id="UP000828251"/>
    </source>
</evidence>
<proteinExistence type="predicted"/>
<reference evidence="1 2" key="1">
    <citation type="journal article" date="2021" name="Plant Biotechnol. J.">
        <title>Multi-omics assisted identification of the key and species-specific regulatory components of drought-tolerant mechanisms in Gossypium stocksii.</title>
        <authorList>
            <person name="Yu D."/>
            <person name="Ke L."/>
            <person name="Zhang D."/>
            <person name="Wu Y."/>
            <person name="Sun Y."/>
            <person name="Mei J."/>
            <person name="Sun J."/>
            <person name="Sun Y."/>
        </authorList>
    </citation>
    <scope>NUCLEOTIDE SEQUENCE [LARGE SCALE GENOMIC DNA]</scope>
    <source>
        <strain evidence="2">cv. E1</strain>
        <tissue evidence="1">Leaf</tissue>
    </source>
</reference>
<gene>
    <name evidence="1" type="ORF">J1N35_038767</name>
</gene>
<keyword evidence="2" id="KW-1185">Reference proteome</keyword>
<protein>
    <submittedName>
        <fullName evidence="1">Uncharacterized protein</fullName>
    </submittedName>
</protein>
<dbReference type="AlphaFoldDB" id="A0A9D3UMG6"/>
<evidence type="ECO:0000313" key="1">
    <source>
        <dbReference type="EMBL" id="KAH1047983.1"/>
    </source>
</evidence>
<organism evidence="1 2">
    <name type="scientific">Gossypium stocksii</name>
    <dbReference type="NCBI Taxonomy" id="47602"/>
    <lineage>
        <taxon>Eukaryota</taxon>
        <taxon>Viridiplantae</taxon>
        <taxon>Streptophyta</taxon>
        <taxon>Embryophyta</taxon>
        <taxon>Tracheophyta</taxon>
        <taxon>Spermatophyta</taxon>
        <taxon>Magnoliopsida</taxon>
        <taxon>eudicotyledons</taxon>
        <taxon>Gunneridae</taxon>
        <taxon>Pentapetalae</taxon>
        <taxon>rosids</taxon>
        <taxon>malvids</taxon>
        <taxon>Malvales</taxon>
        <taxon>Malvaceae</taxon>
        <taxon>Malvoideae</taxon>
        <taxon>Gossypium</taxon>
    </lineage>
</organism>
<comment type="caution">
    <text evidence="1">The sequence shown here is derived from an EMBL/GenBank/DDBJ whole genome shotgun (WGS) entry which is preliminary data.</text>
</comment>
<accession>A0A9D3UMG6</accession>
<dbReference type="Proteomes" id="UP000828251">
    <property type="component" value="Unassembled WGS sequence"/>
</dbReference>